<dbReference type="SMART" id="SM00028">
    <property type="entry name" value="TPR"/>
    <property type="match status" value="8"/>
</dbReference>
<dbReference type="EC" id="2.7.11.1" evidence="1"/>
<dbReference type="CDD" id="cd14014">
    <property type="entry name" value="STKc_PknB_like"/>
    <property type="match status" value="1"/>
</dbReference>
<gene>
    <name evidence="10" type="ORF">A3F84_24985</name>
</gene>
<evidence type="ECO:0000259" key="9">
    <source>
        <dbReference type="PROSITE" id="PS50011"/>
    </source>
</evidence>
<dbReference type="PROSITE" id="PS50011">
    <property type="entry name" value="PROTEIN_KINASE_DOM"/>
    <property type="match status" value="1"/>
</dbReference>
<protein>
    <recommendedName>
        <fullName evidence="1">non-specific serine/threonine protein kinase</fullName>
        <ecNumber evidence="1">2.7.11.1</ecNumber>
    </recommendedName>
</protein>
<feature type="region of interest" description="Disordered" evidence="8">
    <location>
        <begin position="415"/>
        <end position="434"/>
    </location>
</feature>
<evidence type="ECO:0000256" key="8">
    <source>
        <dbReference type="SAM" id="MobiDB-lite"/>
    </source>
</evidence>
<dbReference type="Proteomes" id="UP000178606">
    <property type="component" value="Unassembled WGS sequence"/>
</dbReference>
<evidence type="ECO:0000256" key="6">
    <source>
        <dbReference type="ARBA" id="ARBA00022840"/>
    </source>
</evidence>
<dbReference type="Pfam" id="PF13191">
    <property type="entry name" value="AAA_16"/>
    <property type="match status" value="1"/>
</dbReference>
<dbReference type="Gene3D" id="1.10.510.10">
    <property type="entry name" value="Transferase(Phosphotransferase) domain 1"/>
    <property type="match status" value="1"/>
</dbReference>
<dbReference type="InterPro" id="IPR011990">
    <property type="entry name" value="TPR-like_helical_dom_sf"/>
</dbReference>
<comment type="caution">
    <text evidence="10">The sequence shown here is derived from an EMBL/GenBank/DDBJ whole genome shotgun (WGS) entry which is preliminary data.</text>
</comment>
<dbReference type="GO" id="GO:0004674">
    <property type="term" value="F:protein serine/threonine kinase activity"/>
    <property type="evidence" value="ECO:0007669"/>
    <property type="project" value="UniProtKB-KW"/>
</dbReference>
<dbReference type="GO" id="GO:0005524">
    <property type="term" value="F:ATP binding"/>
    <property type="evidence" value="ECO:0007669"/>
    <property type="project" value="UniProtKB-KW"/>
</dbReference>
<dbReference type="InterPro" id="IPR008271">
    <property type="entry name" value="Ser/Thr_kinase_AS"/>
</dbReference>
<dbReference type="SUPFAM" id="SSF52540">
    <property type="entry name" value="P-loop containing nucleoside triphosphate hydrolases"/>
    <property type="match status" value="1"/>
</dbReference>
<evidence type="ECO:0000256" key="3">
    <source>
        <dbReference type="ARBA" id="ARBA00022679"/>
    </source>
</evidence>
<keyword evidence="2" id="KW-0723">Serine/threonine-protein kinase</keyword>
<keyword evidence="4" id="KW-0547">Nucleotide-binding</keyword>
<dbReference type="Pfam" id="PF00069">
    <property type="entry name" value="Pkinase"/>
    <property type="match status" value="1"/>
</dbReference>
<feature type="region of interest" description="Disordered" evidence="8">
    <location>
        <begin position="285"/>
        <end position="304"/>
    </location>
</feature>
<dbReference type="InterPro" id="IPR041664">
    <property type="entry name" value="AAA_16"/>
</dbReference>
<dbReference type="SUPFAM" id="SSF56112">
    <property type="entry name" value="Protein kinase-like (PK-like)"/>
    <property type="match status" value="1"/>
</dbReference>
<dbReference type="InterPro" id="IPR011009">
    <property type="entry name" value="Kinase-like_dom_sf"/>
</dbReference>
<evidence type="ECO:0000256" key="7">
    <source>
        <dbReference type="PROSITE-ProRule" id="PRU00339"/>
    </source>
</evidence>
<keyword evidence="3" id="KW-0808">Transferase</keyword>
<dbReference type="PANTHER" id="PTHR16305:SF28">
    <property type="entry name" value="GUANYLATE CYCLASE DOMAIN-CONTAINING PROTEIN"/>
    <property type="match status" value="1"/>
</dbReference>
<dbReference type="AlphaFoldDB" id="A0A1F6CVZ9"/>
<dbReference type="PANTHER" id="PTHR16305">
    <property type="entry name" value="TESTICULAR SOLUBLE ADENYLYL CYCLASE"/>
    <property type="match status" value="1"/>
</dbReference>
<dbReference type="SMART" id="SM00220">
    <property type="entry name" value="S_TKc"/>
    <property type="match status" value="1"/>
</dbReference>
<dbReference type="FunFam" id="1.10.510.10:FF:000021">
    <property type="entry name" value="Serine/threonine protein kinase"/>
    <property type="match status" value="1"/>
</dbReference>
<organism evidence="10 11">
    <name type="scientific">Handelsmanbacteria sp. (strain RIFCSPLOWO2_12_FULL_64_10)</name>
    <dbReference type="NCBI Taxonomy" id="1817868"/>
    <lineage>
        <taxon>Bacteria</taxon>
        <taxon>Candidatus Handelsmaniibacteriota</taxon>
    </lineage>
</organism>
<keyword evidence="6" id="KW-0067">ATP-binding</keyword>
<evidence type="ECO:0000313" key="11">
    <source>
        <dbReference type="Proteomes" id="UP000178606"/>
    </source>
</evidence>
<evidence type="ECO:0000256" key="2">
    <source>
        <dbReference type="ARBA" id="ARBA00022527"/>
    </source>
</evidence>
<dbReference type="GO" id="GO:0004016">
    <property type="term" value="F:adenylate cyclase activity"/>
    <property type="evidence" value="ECO:0007669"/>
    <property type="project" value="TreeGrafter"/>
</dbReference>
<dbReference type="Gene3D" id="3.40.50.300">
    <property type="entry name" value="P-loop containing nucleotide triphosphate hydrolases"/>
    <property type="match status" value="1"/>
</dbReference>
<keyword evidence="5" id="KW-0418">Kinase</keyword>
<evidence type="ECO:0000256" key="1">
    <source>
        <dbReference type="ARBA" id="ARBA00012513"/>
    </source>
</evidence>
<dbReference type="InterPro" id="IPR027417">
    <property type="entry name" value="P-loop_NTPase"/>
</dbReference>
<sequence>MSPSLFEGSPETADGTVGRYRLLDLLDRGSMGVVYRAYDPTLDRCVALKLLRAEGEDCQDRDRFLREARAAAGLAHPNVVTVYEAGEERGVRYFAMELVEGQPLSRILRSRRRLPEKEALDAICQVLSALDAAHRAGLVHRDIKPDNLMVLPDGRVKVLDFGIVKLDREATLTRADEIVGTVTHMSPEQASGEIVGPASDLYAAGLVLYEMVAGRLPFADDSTALLLYQHLHEPPPPPSAFNPILSPELDDLVLRFLAKQPLQRYRSAGEAIAAIRSHLDRRRIDDLTAGSPPPQTAALPQKDERPPLIGRLRELARLDAAVQRAVGGAGGTVFIGGEAGVGKTRLAQEAQARARQAGARTALGACYYRHGVVPYLPFIDALRDLLTSAMDEDERQEAKSWLRREAPELSSLSDRFGTTIGFSPEPRPQGGAAPEAARRLFEAMAGLLSRIASRRPLVLLLDDAHWADDATLRLLHVLSRTARNAGLLILVTYRPEDLLPEAEGLPHPLTETVRRMGREQGAEHIRLERLPRPDAACLVRSLLGAADFPEAFWDLLYAETQGNPLFLIETLKLLRAQNTLAQRAGVWRVRAGASELCIPDRVRDLVLHRLDRLDFDQREVLQAAAVVGYRFTSDPLAGALGLGRRPLLRALHRLEHVHQLIVSSGGGYAFCHSKVREVLYQEIPDELRREYHRCIGRLLMERCHGRVDDAVEEIADHLLHAGEDAEAIPLLLTAGKKAERLCAWPEAARRFEQAAQAASRAAPSDGETPWAALLKAGEARGMAGEWERALDLSRRALSASETPAKAAQAWRQIGWARYQMRQFPEAMAAYRSGLERLRGAEQGEEEGRLFNNLAILHFEQGDTKEAEACYRRALDLFEASGNLNEMANVTNNLAILATLRGDIPEAKGRYDRAGALYARVENLRGQARVCQNVGMLHADQEEWEEADASYRRGLDLAERVRDGLLTATLLLNRAEVSLRAAGLGQAREMCLQALDRFQAAGDRLGVADAFKTYGVICREEGDWDTATDCFERSIALHQEIGVPLGLAETLLESGILCRMRGAPPEALDRLRRAERIFGDLGASGDLRRVREEIARTGAGEGAERQNASLEGG</sequence>
<dbReference type="PROSITE" id="PS00108">
    <property type="entry name" value="PROTEIN_KINASE_ST"/>
    <property type="match status" value="1"/>
</dbReference>
<keyword evidence="7" id="KW-0802">TPR repeat</keyword>
<dbReference type="Gene3D" id="3.30.200.20">
    <property type="entry name" value="Phosphorylase Kinase, domain 1"/>
    <property type="match status" value="1"/>
</dbReference>
<dbReference type="GO" id="GO:0005737">
    <property type="term" value="C:cytoplasm"/>
    <property type="evidence" value="ECO:0007669"/>
    <property type="project" value="TreeGrafter"/>
</dbReference>
<name>A0A1F6CVZ9_HANXR</name>
<feature type="domain" description="Protein kinase" evidence="9">
    <location>
        <begin position="20"/>
        <end position="279"/>
    </location>
</feature>
<evidence type="ECO:0000256" key="4">
    <source>
        <dbReference type="ARBA" id="ARBA00022741"/>
    </source>
</evidence>
<evidence type="ECO:0000313" key="10">
    <source>
        <dbReference type="EMBL" id="OGG53315.1"/>
    </source>
</evidence>
<dbReference type="SUPFAM" id="SSF48452">
    <property type="entry name" value="TPR-like"/>
    <property type="match status" value="2"/>
</dbReference>
<dbReference type="InterPro" id="IPR000719">
    <property type="entry name" value="Prot_kinase_dom"/>
</dbReference>
<dbReference type="EMBL" id="MFKF01000123">
    <property type="protein sequence ID" value="OGG53315.1"/>
    <property type="molecule type" value="Genomic_DNA"/>
</dbReference>
<dbReference type="InterPro" id="IPR019734">
    <property type="entry name" value="TPR_rpt"/>
</dbReference>
<reference evidence="10 11" key="1">
    <citation type="journal article" date="2016" name="Nat. Commun.">
        <title>Thousands of microbial genomes shed light on interconnected biogeochemical processes in an aquifer system.</title>
        <authorList>
            <person name="Anantharaman K."/>
            <person name="Brown C.T."/>
            <person name="Hug L.A."/>
            <person name="Sharon I."/>
            <person name="Castelle C.J."/>
            <person name="Probst A.J."/>
            <person name="Thomas B.C."/>
            <person name="Singh A."/>
            <person name="Wilkins M.J."/>
            <person name="Karaoz U."/>
            <person name="Brodie E.L."/>
            <person name="Williams K.H."/>
            <person name="Hubbard S.S."/>
            <person name="Banfield J.F."/>
        </authorList>
    </citation>
    <scope>NUCLEOTIDE SEQUENCE [LARGE SCALE GENOMIC DNA]</scope>
    <source>
        <strain evidence="11">RIFCSPLOWO2_12_FULL_64_10</strain>
    </source>
</reference>
<dbReference type="Pfam" id="PF13424">
    <property type="entry name" value="TPR_12"/>
    <property type="match status" value="2"/>
</dbReference>
<dbReference type="PROSITE" id="PS50005">
    <property type="entry name" value="TPR"/>
    <property type="match status" value="2"/>
</dbReference>
<dbReference type="Gene3D" id="1.25.40.10">
    <property type="entry name" value="Tetratricopeptide repeat domain"/>
    <property type="match status" value="2"/>
</dbReference>
<accession>A0A1F6CVZ9</accession>
<feature type="repeat" description="TPR" evidence="7">
    <location>
        <begin position="1007"/>
        <end position="1040"/>
    </location>
</feature>
<evidence type="ECO:0000256" key="5">
    <source>
        <dbReference type="ARBA" id="ARBA00022777"/>
    </source>
</evidence>
<proteinExistence type="predicted"/>
<feature type="repeat" description="TPR" evidence="7">
    <location>
        <begin position="847"/>
        <end position="880"/>
    </location>
</feature>